<dbReference type="RefSeq" id="WP_141788252.1">
    <property type="nucleotide sequence ID" value="NZ_BAAAKX010000021.1"/>
</dbReference>
<dbReference type="PANTHER" id="PTHR36439">
    <property type="entry name" value="BLL4334 PROTEIN"/>
    <property type="match status" value="1"/>
</dbReference>
<dbReference type="AlphaFoldDB" id="A0A542ZJ10"/>
<dbReference type="Gene3D" id="3.30.70.1280">
    <property type="entry name" value="SP0830-like domains"/>
    <property type="match status" value="1"/>
</dbReference>
<reference evidence="1 2" key="1">
    <citation type="submission" date="2019-06" db="EMBL/GenBank/DDBJ databases">
        <title>Sequencing the genomes of 1000 actinobacteria strains.</title>
        <authorList>
            <person name="Klenk H.-P."/>
        </authorList>
    </citation>
    <scope>NUCLEOTIDE SEQUENCE [LARGE SCALE GENOMIC DNA]</scope>
    <source>
        <strain evidence="1 2">DSM 18082</strain>
    </source>
</reference>
<organism evidence="1 2">
    <name type="scientific">Oryzihumus leptocrescens</name>
    <dbReference type="NCBI Taxonomy" id="297536"/>
    <lineage>
        <taxon>Bacteria</taxon>
        <taxon>Bacillati</taxon>
        <taxon>Actinomycetota</taxon>
        <taxon>Actinomycetes</taxon>
        <taxon>Micrococcales</taxon>
        <taxon>Intrasporangiaceae</taxon>
        <taxon>Oryzihumus</taxon>
    </lineage>
</organism>
<evidence type="ECO:0000313" key="2">
    <source>
        <dbReference type="Proteomes" id="UP000319514"/>
    </source>
</evidence>
<dbReference type="Pfam" id="PF08002">
    <property type="entry name" value="DUF1697"/>
    <property type="match status" value="1"/>
</dbReference>
<dbReference type="SUPFAM" id="SSF160379">
    <property type="entry name" value="SP0830-like"/>
    <property type="match status" value="1"/>
</dbReference>
<keyword evidence="2" id="KW-1185">Reference proteome</keyword>
<sequence>MPTYVAFLRAVNVGGRWVKMAELRDALQDNGFRDVESYIQSGNLRLTSAMRSAARVERAVEEVLREGWKLEVPTMVRTPAELRSLGTALAGLDTPLPGQPRRYVSFFKDEPTDGAVRALHAWDREHERVRVLGREAVMWLNLPAHEAKLTNARLERLGGALATTRDVKVVDELVQRWGG</sequence>
<proteinExistence type="predicted"/>
<evidence type="ECO:0000313" key="1">
    <source>
        <dbReference type="EMBL" id="TQL60341.1"/>
    </source>
</evidence>
<gene>
    <name evidence="1" type="ORF">FB474_1726</name>
</gene>
<dbReference type="OrthoDB" id="9806494at2"/>
<comment type="caution">
    <text evidence="1">The sequence shown here is derived from an EMBL/GenBank/DDBJ whole genome shotgun (WGS) entry which is preliminary data.</text>
</comment>
<dbReference type="EMBL" id="VFOQ01000001">
    <property type="protein sequence ID" value="TQL60341.1"/>
    <property type="molecule type" value="Genomic_DNA"/>
</dbReference>
<dbReference type="InterPro" id="IPR012545">
    <property type="entry name" value="DUF1697"/>
</dbReference>
<protein>
    <submittedName>
        <fullName evidence="1">Uncharacterized protein (DUF1697 family)</fullName>
    </submittedName>
</protein>
<dbReference type="PIRSF" id="PIRSF008502">
    <property type="entry name" value="UCP008502"/>
    <property type="match status" value="1"/>
</dbReference>
<dbReference type="Proteomes" id="UP000319514">
    <property type="component" value="Unassembled WGS sequence"/>
</dbReference>
<name>A0A542ZJ10_9MICO</name>
<accession>A0A542ZJ10</accession>
<dbReference type="PANTHER" id="PTHR36439:SF1">
    <property type="entry name" value="DUF1697 DOMAIN-CONTAINING PROTEIN"/>
    <property type="match status" value="1"/>
</dbReference>